<dbReference type="OrthoDB" id="8027159at2759"/>
<organism evidence="1 2">
    <name type="scientific">Nephila pilipes</name>
    <name type="common">Giant wood spider</name>
    <name type="synonym">Nephila maculata</name>
    <dbReference type="NCBI Taxonomy" id="299642"/>
    <lineage>
        <taxon>Eukaryota</taxon>
        <taxon>Metazoa</taxon>
        <taxon>Ecdysozoa</taxon>
        <taxon>Arthropoda</taxon>
        <taxon>Chelicerata</taxon>
        <taxon>Arachnida</taxon>
        <taxon>Araneae</taxon>
        <taxon>Araneomorphae</taxon>
        <taxon>Entelegynae</taxon>
        <taxon>Araneoidea</taxon>
        <taxon>Nephilidae</taxon>
        <taxon>Nephila</taxon>
    </lineage>
</organism>
<name>A0A8X6Q8Z7_NEPPI</name>
<accession>A0A8X6Q8Z7</accession>
<sequence length="106" mass="12269">MDNSTQALDDVVREFWSLESIGIQPVQEKKSTCNSELLTNFHQSFEIIDGRQVAKLPWKSKVQLSSNNYEVAIPRFNSLPRKLHTDTVFKQGYSEIMQDYIDKKTS</sequence>
<dbReference type="AlphaFoldDB" id="A0A8X6Q8Z7"/>
<reference evidence="1" key="1">
    <citation type="submission" date="2020-08" db="EMBL/GenBank/DDBJ databases">
        <title>Multicomponent nature underlies the extraordinary mechanical properties of spider dragline silk.</title>
        <authorList>
            <person name="Kono N."/>
            <person name="Nakamura H."/>
            <person name="Mori M."/>
            <person name="Yoshida Y."/>
            <person name="Ohtoshi R."/>
            <person name="Malay A.D."/>
            <person name="Moran D.A.P."/>
            <person name="Tomita M."/>
            <person name="Numata K."/>
            <person name="Arakawa K."/>
        </authorList>
    </citation>
    <scope>NUCLEOTIDE SEQUENCE</scope>
</reference>
<evidence type="ECO:0000313" key="2">
    <source>
        <dbReference type="Proteomes" id="UP000887013"/>
    </source>
</evidence>
<evidence type="ECO:0000313" key="1">
    <source>
        <dbReference type="EMBL" id="GFU13078.1"/>
    </source>
</evidence>
<dbReference type="Proteomes" id="UP000887013">
    <property type="component" value="Unassembled WGS sequence"/>
</dbReference>
<comment type="caution">
    <text evidence="1">The sequence shown here is derived from an EMBL/GenBank/DDBJ whole genome shotgun (WGS) entry which is preliminary data.</text>
</comment>
<keyword evidence="2" id="KW-1185">Reference proteome</keyword>
<gene>
    <name evidence="1" type="primary">AVEN_17750_1</name>
    <name evidence="1" type="ORF">NPIL_245481</name>
</gene>
<protein>
    <submittedName>
        <fullName evidence="1">Uncharacterized protein</fullName>
    </submittedName>
</protein>
<proteinExistence type="predicted"/>
<dbReference type="EMBL" id="BMAW01029674">
    <property type="protein sequence ID" value="GFU13078.1"/>
    <property type="molecule type" value="Genomic_DNA"/>
</dbReference>